<dbReference type="InterPro" id="IPR001647">
    <property type="entry name" value="HTH_TetR"/>
</dbReference>
<evidence type="ECO:0000313" key="4">
    <source>
        <dbReference type="EMBL" id="KRL53784.1"/>
    </source>
</evidence>
<organism evidence="4 5">
    <name type="scientific">Furfurilactobacillus rossiae DSM 15814</name>
    <dbReference type="NCBI Taxonomy" id="1114972"/>
    <lineage>
        <taxon>Bacteria</taxon>
        <taxon>Bacillati</taxon>
        <taxon>Bacillota</taxon>
        <taxon>Bacilli</taxon>
        <taxon>Lactobacillales</taxon>
        <taxon>Lactobacillaceae</taxon>
        <taxon>Furfurilactobacillus</taxon>
    </lineage>
</organism>
<dbReference type="SUPFAM" id="SSF46689">
    <property type="entry name" value="Homeodomain-like"/>
    <property type="match status" value="1"/>
</dbReference>
<sequence>MFKKTFYLDQESKFFYSGNMREKDENRRQHILDVTTKMIISEGISGVTLTKVAKAAGISQSNIYIYFKDKADIVKQTFLSRKQLIGDYLMTHYSPKGSAIENLTLFARALYQFAIEDPDDMALIQQFNASPVLATLDLSKEDAELNFNQIFKELKQGVEGGELREMDPDVILTMGFVTITTYAQRVAAKTIDPVTTPLSAVIDMIIAASRKPA</sequence>
<dbReference type="PATRIC" id="fig|1114972.6.peg.901"/>
<protein>
    <recommendedName>
        <fullName evidence="3">HTH tetR-type domain-containing protein</fullName>
    </recommendedName>
</protein>
<keyword evidence="5" id="KW-1185">Reference proteome</keyword>
<dbReference type="SUPFAM" id="SSF48498">
    <property type="entry name" value="Tetracyclin repressor-like, C-terminal domain"/>
    <property type="match status" value="1"/>
</dbReference>
<evidence type="ECO:0000256" key="1">
    <source>
        <dbReference type="ARBA" id="ARBA00023125"/>
    </source>
</evidence>
<evidence type="ECO:0000313" key="5">
    <source>
        <dbReference type="Proteomes" id="UP000051999"/>
    </source>
</evidence>
<dbReference type="AlphaFoldDB" id="A0A0R1RJV8"/>
<comment type="caution">
    <text evidence="4">The sequence shown here is derived from an EMBL/GenBank/DDBJ whole genome shotgun (WGS) entry which is preliminary data.</text>
</comment>
<name>A0A0R1RJV8_9LACO</name>
<dbReference type="EMBL" id="AZFF01000015">
    <property type="protein sequence ID" value="KRL53784.1"/>
    <property type="molecule type" value="Genomic_DNA"/>
</dbReference>
<dbReference type="Proteomes" id="UP000051999">
    <property type="component" value="Unassembled WGS sequence"/>
</dbReference>
<dbReference type="PANTHER" id="PTHR43479">
    <property type="entry name" value="ACREF/ENVCD OPERON REPRESSOR-RELATED"/>
    <property type="match status" value="1"/>
</dbReference>
<dbReference type="Gene3D" id="1.10.357.10">
    <property type="entry name" value="Tetracycline Repressor, domain 2"/>
    <property type="match status" value="1"/>
</dbReference>
<feature type="domain" description="HTH tetR-type" evidence="3">
    <location>
        <begin position="25"/>
        <end position="85"/>
    </location>
</feature>
<accession>A0A0R1RJV8</accession>
<dbReference type="PROSITE" id="PS50977">
    <property type="entry name" value="HTH_TETR_2"/>
    <property type="match status" value="1"/>
</dbReference>
<dbReference type="PANTHER" id="PTHR43479:SF11">
    <property type="entry name" value="ACREF_ENVCD OPERON REPRESSOR-RELATED"/>
    <property type="match status" value="1"/>
</dbReference>
<gene>
    <name evidence="4" type="ORF">FD35_GL000892</name>
</gene>
<dbReference type="InterPro" id="IPR009057">
    <property type="entry name" value="Homeodomain-like_sf"/>
</dbReference>
<reference evidence="4 5" key="1">
    <citation type="journal article" date="2015" name="Genome Announc.">
        <title>Expanding the biotechnology potential of lactobacilli through comparative genomics of 213 strains and associated genera.</title>
        <authorList>
            <person name="Sun Z."/>
            <person name="Harris H.M."/>
            <person name="McCann A."/>
            <person name="Guo C."/>
            <person name="Argimon S."/>
            <person name="Zhang W."/>
            <person name="Yang X."/>
            <person name="Jeffery I.B."/>
            <person name="Cooney J.C."/>
            <person name="Kagawa T.F."/>
            <person name="Liu W."/>
            <person name="Song Y."/>
            <person name="Salvetti E."/>
            <person name="Wrobel A."/>
            <person name="Rasinkangas P."/>
            <person name="Parkhill J."/>
            <person name="Rea M.C."/>
            <person name="O'Sullivan O."/>
            <person name="Ritari J."/>
            <person name="Douillard F.P."/>
            <person name="Paul Ross R."/>
            <person name="Yang R."/>
            <person name="Briner A.E."/>
            <person name="Felis G.E."/>
            <person name="de Vos W.M."/>
            <person name="Barrangou R."/>
            <person name="Klaenhammer T.R."/>
            <person name="Caufield P.W."/>
            <person name="Cui Y."/>
            <person name="Zhang H."/>
            <person name="O'Toole P.W."/>
        </authorList>
    </citation>
    <scope>NUCLEOTIDE SEQUENCE [LARGE SCALE GENOMIC DNA]</scope>
    <source>
        <strain evidence="4 5">DSM 15814</strain>
    </source>
</reference>
<dbReference type="PRINTS" id="PR00455">
    <property type="entry name" value="HTHTETR"/>
</dbReference>
<dbReference type="eggNOG" id="COG1309">
    <property type="taxonomic scope" value="Bacteria"/>
</dbReference>
<dbReference type="Pfam" id="PF00440">
    <property type="entry name" value="TetR_N"/>
    <property type="match status" value="1"/>
</dbReference>
<evidence type="ECO:0000259" key="3">
    <source>
        <dbReference type="PROSITE" id="PS50977"/>
    </source>
</evidence>
<dbReference type="InterPro" id="IPR050624">
    <property type="entry name" value="HTH-type_Tx_Regulator"/>
</dbReference>
<keyword evidence="1 2" id="KW-0238">DNA-binding</keyword>
<dbReference type="InterPro" id="IPR036271">
    <property type="entry name" value="Tet_transcr_reg_TetR-rel_C_sf"/>
</dbReference>
<feature type="DNA-binding region" description="H-T-H motif" evidence="2">
    <location>
        <begin position="48"/>
        <end position="67"/>
    </location>
</feature>
<proteinExistence type="predicted"/>
<evidence type="ECO:0000256" key="2">
    <source>
        <dbReference type="PROSITE-ProRule" id="PRU00335"/>
    </source>
</evidence>
<dbReference type="GO" id="GO:0003677">
    <property type="term" value="F:DNA binding"/>
    <property type="evidence" value="ECO:0007669"/>
    <property type="project" value="UniProtKB-UniRule"/>
</dbReference>